<evidence type="ECO:0000256" key="1">
    <source>
        <dbReference type="SAM" id="MobiDB-lite"/>
    </source>
</evidence>
<protein>
    <recommendedName>
        <fullName evidence="5">Extracellular membrane protein CFEM domain-containing protein</fullName>
    </recommendedName>
</protein>
<feature type="signal peptide" evidence="2">
    <location>
        <begin position="1"/>
        <end position="20"/>
    </location>
</feature>
<dbReference type="EMBL" id="BAABUK010000025">
    <property type="protein sequence ID" value="GAA5815310.1"/>
    <property type="molecule type" value="Genomic_DNA"/>
</dbReference>
<comment type="caution">
    <text evidence="3">The sequence shown here is derived from an EMBL/GenBank/DDBJ whole genome shotgun (WGS) entry which is preliminary data.</text>
</comment>
<accession>A0ABP9Z864</accession>
<dbReference type="PROSITE" id="PS51257">
    <property type="entry name" value="PROKAR_LIPOPROTEIN"/>
    <property type="match status" value="1"/>
</dbReference>
<name>A0ABP9Z864_9FUNG</name>
<reference evidence="3 4" key="1">
    <citation type="submission" date="2024-04" db="EMBL/GenBank/DDBJ databases">
        <title>genome sequences of Mucor flavus KT1a and Helicostylum pulchrum KT1b strains isolated from the surface of a dry-aged beef.</title>
        <authorList>
            <person name="Toyotome T."/>
            <person name="Hosono M."/>
            <person name="Torimaru M."/>
            <person name="Fukuda K."/>
            <person name="Mikami N."/>
        </authorList>
    </citation>
    <scope>NUCLEOTIDE SEQUENCE [LARGE SCALE GENOMIC DNA]</scope>
    <source>
        <strain evidence="3 4">KT1a</strain>
    </source>
</reference>
<feature type="region of interest" description="Disordered" evidence="1">
    <location>
        <begin position="122"/>
        <end position="146"/>
    </location>
</feature>
<keyword evidence="2" id="KW-0732">Signal</keyword>
<gene>
    <name evidence="3" type="ORF">MFLAVUS_008816</name>
</gene>
<dbReference type="Proteomes" id="UP001473302">
    <property type="component" value="Unassembled WGS sequence"/>
</dbReference>
<evidence type="ECO:0000313" key="4">
    <source>
        <dbReference type="Proteomes" id="UP001473302"/>
    </source>
</evidence>
<evidence type="ECO:0000256" key="2">
    <source>
        <dbReference type="SAM" id="SignalP"/>
    </source>
</evidence>
<evidence type="ECO:0008006" key="5">
    <source>
        <dbReference type="Google" id="ProtNLM"/>
    </source>
</evidence>
<organism evidence="3 4">
    <name type="scientific">Mucor flavus</name>
    <dbReference type="NCBI Taxonomy" id="439312"/>
    <lineage>
        <taxon>Eukaryota</taxon>
        <taxon>Fungi</taxon>
        <taxon>Fungi incertae sedis</taxon>
        <taxon>Mucoromycota</taxon>
        <taxon>Mucoromycotina</taxon>
        <taxon>Mucoromycetes</taxon>
        <taxon>Mucorales</taxon>
        <taxon>Mucorineae</taxon>
        <taxon>Mucoraceae</taxon>
        <taxon>Mucor</taxon>
    </lineage>
</organism>
<feature type="chain" id="PRO_5047480868" description="Extracellular membrane protein CFEM domain-containing protein" evidence="2">
    <location>
        <begin position="21"/>
        <end position="168"/>
    </location>
</feature>
<evidence type="ECO:0000313" key="3">
    <source>
        <dbReference type="EMBL" id="GAA5815310.1"/>
    </source>
</evidence>
<keyword evidence="4" id="KW-1185">Reference proteome</keyword>
<sequence>MKFATCLVSALCIFVASCSAACSCSSSDQACMDKCVLAANSCIVQCKDGGDACQKACISSHWPASPVSQKDVLGDVSSTVASAMTSADASAPTGSHSESVHVYSTTSGGSAILITSTIKPSATNAHNPSATSTKADGTPVGNSASNLSRQMTPIVAMAGVMAMVSWIL</sequence>
<proteinExistence type="predicted"/>